<reference evidence="5" key="4">
    <citation type="submission" date="2025-09" db="UniProtKB">
        <authorList>
            <consortium name="Ensembl"/>
        </authorList>
    </citation>
    <scope>IDENTIFICATION</scope>
</reference>
<feature type="chain" id="PRO_5027833402" description="SCP domain-containing protein" evidence="3">
    <location>
        <begin position="25"/>
        <end position="200"/>
    </location>
</feature>
<name>A0A6Q2Y570_ESOLU</name>
<feature type="signal peptide" evidence="3">
    <location>
        <begin position="1"/>
        <end position="24"/>
    </location>
</feature>
<feature type="domain" description="SCP" evidence="4">
    <location>
        <begin position="32"/>
        <end position="174"/>
    </location>
</feature>
<keyword evidence="6" id="KW-1185">Reference proteome</keyword>
<dbReference type="FunFam" id="3.40.33.10:FF:000005">
    <property type="entry name" value="Cysteine-rich secretory protein 2"/>
    <property type="match status" value="1"/>
</dbReference>
<dbReference type="AlphaFoldDB" id="A0A6Q2Y570"/>
<proteinExistence type="inferred from homology"/>
<dbReference type="GeneTree" id="ENSGT00940000162013"/>
<dbReference type="OMA" id="EKAYYDH"/>
<evidence type="ECO:0000259" key="4">
    <source>
        <dbReference type="SMART" id="SM00198"/>
    </source>
</evidence>
<dbReference type="InterPro" id="IPR002413">
    <property type="entry name" value="V5_allergen-like"/>
</dbReference>
<dbReference type="Pfam" id="PF00188">
    <property type="entry name" value="CAP"/>
    <property type="match status" value="1"/>
</dbReference>
<dbReference type="OrthoDB" id="737510at2759"/>
<reference evidence="5" key="3">
    <citation type="submission" date="2025-08" db="UniProtKB">
        <authorList>
            <consortium name="Ensembl"/>
        </authorList>
    </citation>
    <scope>IDENTIFICATION</scope>
</reference>
<dbReference type="PROSITE" id="PS01010">
    <property type="entry name" value="CRISP_2"/>
    <property type="match status" value="1"/>
</dbReference>
<evidence type="ECO:0000256" key="3">
    <source>
        <dbReference type="SAM" id="SignalP"/>
    </source>
</evidence>
<dbReference type="RefSeq" id="XP_010885778.1">
    <property type="nucleotide sequence ID" value="XM_010887476.4"/>
</dbReference>
<dbReference type="GO" id="GO:0005576">
    <property type="term" value="C:extracellular region"/>
    <property type="evidence" value="ECO:0007669"/>
    <property type="project" value="InterPro"/>
</dbReference>
<protein>
    <recommendedName>
        <fullName evidence="4">SCP domain-containing protein</fullName>
    </recommendedName>
</protein>
<evidence type="ECO:0000256" key="1">
    <source>
        <dbReference type="ARBA" id="ARBA00009923"/>
    </source>
</evidence>
<dbReference type="SUPFAM" id="SSF55797">
    <property type="entry name" value="PR-1-like"/>
    <property type="match status" value="1"/>
</dbReference>
<dbReference type="Gene3D" id="3.40.33.10">
    <property type="entry name" value="CAP"/>
    <property type="match status" value="1"/>
</dbReference>
<dbReference type="InterPro" id="IPR014044">
    <property type="entry name" value="CAP_dom"/>
</dbReference>
<dbReference type="PANTHER" id="PTHR10334">
    <property type="entry name" value="CYSTEINE-RICH SECRETORY PROTEIN-RELATED"/>
    <property type="match status" value="1"/>
</dbReference>
<evidence type="ECO:0000256" key="2">
    <source>
        <dbReference type="ARBA" id="ARBA00023157"/>
    </source>
</evidence>
<dbReference type="PROSITE" id="PS01009">
    <property type="entry name" value="CRISP_1"/>
    <property type="match status" value="1"/>
</dbReference>
<reference evidence="5" key="2">
    <citation type="submission" date="2020-02" db="EMBL/GenBank/DDBJ databases">
        <title>Esox lucius (northern pike) genome, fEsoLuc1, primary haplotype.</title>
        <authorList>
            <person name="Myers G."/>
            <person name="Karagic N."/>
            <person name="Meyer A."/>
            <person name="Pippel M."/>
            <person name="Reichard M."/>
            <person name="Winkler S."/>
            <person name="Tracey A."/>
            <person name="Sims Y."/>
            <person name="Howe K."/>
            <person name="Rhie A."/>
            <person name="Formenti G."/>
            <person name="Durbin R."/>
            <person name="Fedrigo O."/>
            <person name="Jarvis E.D."/>
        </authorList>
    </citation>
    <scope>NUCLEOTIDE SEQUENCE [LARGE SCALE GENOMIC DNA]</scope>
</reference>
<keyword evidence="3" id="KW-0732">Signal</keyword>
<organism evidence="5 6">
    <name type="scientific">Esox lucius</name>
    <name type="common">Northern pike</name>
    <dbReference type="NCBI Taxonomy" id="8010"/>
    <lineage>
        <taxon>Eukaryota</taxon>
        <taxon>Metazoa</taxon>
        <taxon>Chordata</taxon>
        <taxon>Craniata</taxon>
        <taxon>Vertebrata</taxon>
        <taxon>Euteleostomi</taxon>
        <taxon>Actinopterygii</taxon>
        <taxon>Neopterygii</taxon>
        <taxon>Teleostei</taxon>
        <taxon>Protacanthopterygii</taxon>
        <taxon>Esociformes</taxon>
        <taxon>Esocidae</taxon>
        <taxon>Esox</taxon>
    </lineage>
</organism>
<keyword evidence="2" id="KW-1015">Disulfide bond</keyword>
<reference evidence="6" key="1">
    <citation type="journal article" date="2014" name="PLoS ONE">
        <title>The genome and linkage map of the northern pike (Esox lucius): conserved synteny revealed between the salmonid sister group and the Neoteleostei.</title>
        <authorList>
            <person name="Rondeau E.B."/>
            <person name="Minkley D.R."/>
            <person name="Leong J.S."/>
            <person name="Messmer A.M."/>
            <person name="Jantzen J.R."/>
            <person name="von Schalburg K.R."/>
            <person name="Lemon C."/>
            <person name="Bird N.H."/>
            <person name="Koop B.F."/>
        </authorList>
    </citation>
    <scope>NUCLEOTIDE SEQUENCE</scope>
</reference>
<dbReference type="CDD" id="cd05383">
    <property type="entry name" value="CAP_CRISP"/>
    <property type="match status" value="1"/>
</dbReference>
<dbReference type="InterPro" id="IPR034117">
    <property type="entry name" value="SCP_CRISP"/>
</dbReference>
<dbReference type="SMART" id="SM00198">
    <property type="entry name" value="SCP"/>
    <property type="match status" value="1"/>
</dbReference>
<dbReference type="Bgee" id="ENSELUG00000026105">
    <property type="expression patterns" value="Expressed in nose and 7 other cell types or tissues"/>
</dbReference>
<dbReference type="PRINTS" id="PR00837">
    <property type="entry name" value="V5TPXLIKE"/>
</dbReference>
<dbReference type="InterPro" id="IPR018244">
    <property type="entry name" value="Allrgn_V5/Tpx1_CS"/>
</dbReference>
<dbReference type="Ensembl" id="ENSELUT00000065074.2">
    <property type="protein sequence ID" value="ENSELUP00000060541.1"/>
    <property type="gene ID" value="ENSELUG00000026105.2"/>
</dbReference>
<dbReference type="InterPro" id="IPR001283">
    <property type="entry name" value="CRISP-related"/>
</dbReference>
<accession>A0A6Q2Y570</accession>
<dbReference type="KEGG" id="els:105020443"/>
<evidence type="ECO:0000313" key="5">
    <source>
        <dbReference type="Ensembl" id="ENSELUP00000060541.1"/>
    </source>
</evidence>
<evidence type="ECO:0000313" key="6">
    <source>
        <dbReference type="Proteomes" id="UP000265140"/>
    </source>
</evidence>
<sequence length="200" mass="22254">MATMTLFISVVGLLALLQPYCLLADTNTQNPAVQKEIVDLHNDLRRGVQPPARNMLQMSWNNEAAINAQKWANQCTMSHSPADQRRTSTSGCGENLFMSTNERPWTSAIQSWYSEVNNYNYDSNGSINGKVVGHYTQVVWATSKEIGCAVAKCPNSVWKFYYVCQYCPPGNYVGRKPYNTGSRCADCPNNCQNGLCQSST</sequence>
<dbReference type="Proteomes" id="UP000265140">
    <property type="component" value="Chromosome 23"/>
</dbReference>
<dbReference type="InterPro" id="IPR035940">
    <property type="entry name" value="CAP_sf"/>
</dbReference>
<dbReference type="PRINTS" id="PR00838">
    <property type="entry name" value="V5ALLERGEN"/>
</dbReference>
<dbReference type="InParanoid" id="A0A6Q2Y570"/>
<dbReference type="GeneID" id="105020443"/>
<comment type="similarity">
    <text evidence="1">Belongs to the CRISP family.</text>
</comment>